<dbReference type="InterPro" id="IPR039341">
    <property type="entry name" value="CFAP99"/>
</dbReference>
<feature type="region of interest" description="Disordered" evidence="2">
    <location>
        <begin position="792"/>
        <end position="830"/>
    </location>
</feature>
<feature type="region of interest" description="Disordered" evidence="2">
    <location>
        <begin position="577"/>
        <end position="617"/>
    </location>
</feature>
<evidence type="ECO:0000256" key="1">
    <source>
        <dbReference type="SAM" id="Coils"/>
    </source>
</evidence>
<feature type="compositionally biased region" description="Polar residues" evidence="2">
    <location>
        <begin position="577"/>
        <end position="593"/>
    </location>
</feature>
<dbReference type="PANTHER" id="PTHR34649">
    <property type="entry name" value="CILIA- AND FLAGELLA-ASSOCIATED PROTEIN 99"/>
    <property type="match status" value="1"/>
</dbReference>
<dbReference type="PANTHER" id="PTHR34649:SF1">
    <property type="entry name" value="CILIA- AND FLAGELLA-ASSOCIATED PROTEIN 99"/>
    <property type="match status" value="1"/>
</dbReference>
<sequence>MAYYGKCIETVIGQLDKFKAKKGSAEQFLEAASTALQTLSPQKQAFILEVLSGCLEYQKLLAVVVDAFYVRAGCLCPRADYSLFEVICYLATFQLEELGFQLFCDIVRSQPVDKMRKFLGFFFNPLNLCSWITDEWSLIYETAYVRENWIGPLMRWQPEVQKLINQLEEVLANRSVVSKTKAKVTEPKEFNLTVPRPRSIPVPEPVPVVAKAKPVPRSTYQPPKEQQLLETTKRHNRWKAEELLLRANMEEMRCAVPRSRGEPPTQVSQKTLQPRLLPRILETPKLTFYKTNNVPVKLNTAAILREGSLYQRQVEKELERVDKLVDGAGDFSEFLEWQRKVQVEGREEQLAASECHRLQGKLSHEEAILARQRLVQGNKEKADQKKEETAELMQQCAERRLQEERSMKELVRRVAEVQKNVKVAQTKLLRGRQQIVQEVIEESRELLQRSAEAAGEEQKRRRELISQLRALETQPVRQGKLVDLTQIPGYGLEGEMSVVELRERLALLKETRRREEEEKRDQIIQGKRARSQELQNVVEQISLCRAAMGRSAALRTLPSPNVSMSRVACWDETLYEDSQLSQRKPSPPVLQTSRTRHTTGVRGAAANGDAPGVEPRPPERKWIAAEAAASCWRVSPPWFPEVLLRWTASALAAAGPDRLQRPRRGGPPERSQPPSGRTPGRASPEPASPPSCPRGCVSPARRRRRTYERLAEGLRRPGGLRSQRLVVAQLEKPRLGWGADAPKVTRGGGQGGKGRSGEAPASFLFPADAASFVCSRRRPAIVGLPVLPGRVAQPARPRGAGGGGGWSWERPPGAELRGSSASGRSGPLVC</sequence>
<feature type="region of interest" description="Disordered" evidence="2">
    <location>
        <begin position="738"/>
        <end position="757"/>
    </location>
</feature>
<feature type="coiled-coil region" evidence="1">
    <location>
        <begin position="498"/>
        <end position="525"/>
    </location>
</feature>
<name>A0A6P6HNN4_PUMCO</name>
<dbReference type="Proteomes" id="UP000515131">
    <property type="component" value="Unplaced"/>
</dbReference>
<dbReference type="RefSeq" id="XP_025777389.1">
    <property type="nucleotide sequence ID" value="XM_025921604.1"/>
</dbReference>
<keyword evidence="4" id="KW-0969">Cilium</keyword>
<reference evidence="4" key="1">
    <citation type="submission" date="2025-08" db="UniProtKB">
        <authorList>
            <consortium name="RefSeq"/>
        </authorList>
    </citation>
    <scope>IDENTIFICATION</scope>
    <source>
        <tissue evidence="4">Blood</tissue>
    </source>
</reference>
<evidence type="ECO:0000313" key="3">
    <source>
        <dbReference type="Proteomes" id="UP000515131"/>
    </source>
</evidence>
<accession>A0A6P6HNN4</accession>
<gene>
    <name evidence="4" type="primary">CFAP99</name>
</gene>
<keyword evidence="4" id="KW-0966">Cell projection</keyword>
<keyword evidence="3" id="KW-1185">Reference proteome</keyword>
<evidence type="ECO:0000313" key="4">
    <source>
        <dbReference type="RefSeq" id="XP_025777389.1"/>
    </source>
</evidence>
<keyword evidence="4" id="KW-0282">Flagellum</keyword>
<keyword evidence="1" id="KW-0175">Coiled coil</keyword>
<feature type="coiled-coil region" evidence="1">
    <location>
        <begin position="375"/>
        <end position="427"/>
    </location>
</feature>
<organism evidence="3 4">
    <name type="scientific">Puma concolor</name>
    <name type="common">Mountain lion</name>
    <name type="synonym">Felis concolor</name>
    <dbReference type="NCBI Taxonomy" id="9696"/>
    <lineage>
        <taxon>Eukaryota</taxon>
        <taxon>Metazoa</taxon>
        <taxon>Chordata</taxon>
        <taxon>Craniata</taxon>
        <taxon>Vertebrata</taxon>
        <taxon>Euteleostomi</taxon>
        <taxon>Mammalia</taxon>
        <taxon>Eutheria</taxon>
        <taxon>Laurasiatheria</taxon>
        <taxon>Carnivora</taxon>
        <taxon>Feliformia</taxon>
        <taxon>Felidae</taxon>
        <taxon>Felinae</taxon>
        <taxon>Puma</taxon>
    </lineage>
</organism>
<evidence type="ECO:0000256" key="2">
    <source>
        <dbReference type="SAM" id="MobiDB-lite"/>
    </source>
</evidence>
<proteinExistence type="predicted"/>
<feature type="region of interest" description="Disordered" evidence="2">
    <location>
        <begin position="654"/>
        <end position="703"/>
    </location>
</feature>
<protein>
    <submittedName>
        <fullName evidence="4">Cilia- and flagella-associated protein 99</fullName>
    </submittedName>
</protein>
<dbReference type="GeneID" id="112858229"/>
<dbReference type="CTD" id="402160"/>
<dbReference type="AlphaFoldDB" id="A0A6P6HNN4"/>
<dbReference type="KEGG" id="pcoo:112858229"/>